<feature type="non-terminal residue" evidence="9">
    <location>
        <position position="173"/>
    </location>
</feature>
<keyword evidence="6" id="KW-0539">Nucleus</keyword>
<dbReference type="InterPro" id="IPR013087">
    <property type="entry name" value="Znf_C2H2_type"/>
</dbReference>
<dbReference type="PROSITE" id="PS50157">
    <property type="entry name" value="ZINC_FINGER_C2H2_2"/>
    <property type="match status" value="2"/>
</dbReference>
<keyword evidence="5" id="KW-0862">Zinc</keyword>
<protein>
    <recommendedName>
        <fullName evidence="8">C2H2-type domain-containing protein</fullName>
    </recommendedName>
</protein>
<evidence type="ECO:0000256" key="3">
    <source>
        <dbReference type="ARBA" id="ARBA00022737"/>
    </source>
</evidence>
<proteinExistence type="predicted"/>
<keyword evidence="3" id="KW-0677">Repeat</keyword>
<dbReference type="Gene3D" id="3.30.160.60">
    <property type="entry name" value="Classic Zinc Finger"/>
    <property type="match status" value="1"/>
</dbReference>
<dbReference type="SMART" id="SM00355">
    <property type="entry name" value="ZnF_C2H2"/>
    <property type="match status" value="2"/>
</dbReference>
<gene>
    <name evidence="9" type="ORF">MHBO_002364</name>
</gene>
<comment type="caution">
    <text evidence="9">The sequence shown here is derived from an EMBL/GenBank/DDBJ whole genome shotgun (WGS) entry which is preliminary data.</text>
</comment>
<dbReference type="SUPFAM" id="SSF57667">
    <property type="entry name" value="beta-beta-alpha zinc fingers"/>
    <property type="match status" value="1"/>
</dbReference>
<dbReference type="PANTHER" id="PTHR23226:SF416">
    <property type="entry name" value="FI01424P"/>
    <property type="match status" value="1"/>
</dbReference>
<evidence type="ECO:0000256" key="2">
    <source>
        <dbReference type="ARBA" id="ARBA00022723"/>
    </source>
</evidence>
<keyword evidence="2" id="KW-0479">Metal-binding</keyword>
<accession>A0ABV2AMI7</accession>
<evidence type="ECO:0000256" key="6">
    <source>
        <dbReference type="ARBA" id="ARBA00023242"/>
    </source>
</evidence>
<sequence>MSPENSYTDFLEYEISRLHNNSYLEKDEINLNYLGPNRLYKDNRTVLKLEQDRNLLEGLEESYDPITMKYFQSLESKSHSFKKTFNSNHFETNFFSNEIFTGVLNNNVNNEQISGSVFTCMICNNRFDTKEKVIQHNRKHIGDRYFYCEICFKTFREQSAIKPHKNIHFGVKP</sequence>
<keyword evidence="10" id="KW-1185">Reference proteome</keyword>
<evidence type="ECO:0000256" key="4">
    <source>
        <dbReference type="ARBA" id="ARBA00022771"/>
    </source>
</evidence>
<feature type="domain" description="C2H2-type" evidence="8">
    <location>
        <begin position="146"/>
        <end position="173"/>
    </location>
</feature>
<evidence type="ECO:0000256" key="7">
    <source>
        <dbReference type="PROSITE-ProRule" id="PRU00042"/>
    </source>
</evidence>
<keyword evidence="4 7" id="KW-0863">Zinc-finger</keyword>
<dbReference type="PANTHER" id="PTHR23226">
    <property type="entry name" value="ZINC FINGER AND SCAN DOMAIN-CONTAINING"/>
    <property type="match status" value="1"/>
</dbReference>
<evidence type="ECO:0000256" key="5">
    <source>
        <dbReference type="ARBA" id="ARBA00022833"/>
    </source>
</evidence>
<dbReference type="EMBL" id="JBDODL010000825">
    <property type="protein sequence ID" value="MES1920724.1"/>
    <property type="molecule type" value="Genomic_DNA"/>
</dbReference>
<organism evidence="9 10">
    <name type="scientific">Bonamia ostreae</name>
    <dbReference type="NCBI Taxonomy" id="126728"/>
    <lineage>
        <taxon>Eukaryota</taxon>
        <taxon>Sar</taxon>
        <taxon>Rhizaria</taxon>
        <taxon>Endomyxa</taxon>
        <taxon>Ascetosporea</taxon>
        <taxon>Haplosporida</taxon>
        <taxon>Bonamia</taxon>
    </lineage>
</organism>
<evidence type="ECO:0000256" key="1">
    <source>
        <dbReference type="ARBA" id="ARBA00004123"/>
    </source>
</evidence>
<evidence type="ECO:0000259" key="8">
    <source>
        <dbReference type="PROSITE" id="PS50157"/>
    </source>
</evidence>
<evidence type="ECO:0000313" key="10">
    <source>
        <dbReference type="Proteomes" id="UP001439008"/>
    </source>
</evidence>
<feature type="domain" description="C2H2-type" evidence="8">
    <location>
        <begin position="118"/>
        <end position="145"/>
    </location>
</feature>
<dbReference type="PROSITE" id="PS00028">
    <property type="entry name" value="ZINC_FINGER_C2H2_1"/>
    <property type="match status" value="2"/>
</dbReference>
<name>A0ABV2AMI7_9EUKA</name>
<dbReference type="Proteomes" id="UP001439008">
    <property type="component" value="Unassembled WGS sequence"/>
</dbReference>
<comment type="subcellular location">
    <subcellularLocation>
        <location evidence="1">Nucleus</location>
    </subcellularLocation>
</comment>
<evidence type="ECO:0000313" key="9">
    <source>
        <dbReference type="EMBL" id="MES1920724.1"/>
    </source>
</evidence>
<reference evidence="9 10" key="1">
    <citation type="journal article" date="2024" name="BMC Biol.">
        <title>Comparative genomics of Ascetosporea gives new insight into the evolutionary basis for animal parasitism in Rhizaria.</title>
        <authorList>
            <person name="Hiltunen Thoren M."/>
            <person name="Onut-Brannstrom I."/>
            <person name="Alfjorden A."/>
            <person name="Peckova H."/>
            <person name="Swords F."/>
            <person name="Hooper C."/>
            <person name="Holzer A.S."/>
            <person name="Bass D."/>
            <person name="Burki F."/>
        </authorList>
    </citation>
    <scope>NUCLEOTIDE SEQUENCE [LARGE SCALE GENOMIC DNA]</scope>
    <source>
        <strain evidence="9">20-A016</strain>
    </source>
</reference>
<dbReference type="InterPro" id="IPR036236">
    <property type="entry name" value="Znf_C2H2_sf"/>
</dbReference>